<evidence type="ECO:0000313" key="4">
    <source>
        <dbReference type="Proteomes" id="UP001168363"/>
    </source>
</evidence>
<dbReference type="Pfam" id="PF13350">
    <property type="entry name" value="Y_phosphatase3"/>
    <property type="match status" value="1"/>
</dbReference>
<dbReference type="EMBL" id="JAULSC010000010">
    <property type="protein sequence ID" value="MDO3396363.1"/>
    <property type="molecule type" value="Genomic_DNA"/>
</dbReference>
<sequence length="255" mass="27573">MSTAPSPASHMGPDIAPDLLNLRDVGGLRTTDGRTVRPGVLLRCATPAFVDEEQVARLVDELGVATRVDLRSEKEAAEATSAAFDAVAVEHLEVHAGEARWDFDSAHQSEWVAAHYLRFTEHSPESLVAFARLVGDPGRSAVLAHCTAGKDRTGTAVALTLAAVGVHEDDVVADYARTEQAMPLLREQFTRLPSYQERLAALPAEAFGSTPETMRRFLRLVEQTYGGARAYLRAHGLTDAELAGLERHLLGPDRG</sequence>
<evidence type="ECO:0000259" key="2">
    <source>
        <dbReference type="PROSITE" id="PS50056"/>
    </source>
</evidence>
<dbReference type="InterPro" id="IPR026893">
    <property type="entry name" value="Tyr/Ser_Pase_IphP-type"/>
</dbReference>
<keyword evidence="3" id="KW-0378">Hydrolase</keyword>
<evidence type="ECO:0000313" key="3">
    <source>
        <dbReference type="EMBL" id="MDO3396363.1"/>
    </source>
</evidence>
<dbReference type="PANTHER" id="PTHR31126">
    <property type="entry name" value="TYROSINE-PROTEIN PHOSPHATASE"/>
    <property type="match status" value="1"/>
</dbReference>
<comment type="caution">
    <text evidence="3">The sequence shown here is derived from an EMBL/GenBank/DDBJ whole genome shotgun (WGS) entry which is preliminary data.</text>
</comment>
<dbReference type="InterPro" id="IPR000387">
    <property type="entry name" value="Tyr_Pase_dom"/>
</dbReference>
<dbReference type="PANTHER" id="PTHR31126:SF1">
    <property type="entry name" value="TYROSINE SPECIFIC PROTEIN PHOSPHATASES DOMAIN-CONTAINING PROTEIN"/>
    <property type="match status" value="1"/>
</dbReference>
<dbReference type="PROSITE" id="PS50056">
    <property type="entry name" value="TYR_PHOSPHATASE_2"/>
    <property type="match status" value="1"/>
</dbReference>
<name>A0ABT8TTN8_9ACTN</name>
<dbReference type="EC" id="3.1.3.48" evidence="3"/>
<feature type="domain" description="Tyrosine specific protein phosphatases" evidence="2">
    <location>
        <begin position="125"/>
        <end position="190"/>
    </location>
</feature>
<keyword evidence="4" id="KW-1185">Reference proteome</keyword>
<dbReference type="SUPFAM" id="SSF52799">
    <property type="entry name" value="(Phosphotyrosine protein) phosphatases II"/>
    <property type="match status" value="1"/>
</dbReference>
<proteinExistence type="inferred from homology"/>
<dbReference type="InterPro" id="IPR029021">
    <property type="entry name" value="Prot-tyrosine_phosphatase-like"/>
</dbReference>
<accession>A0ABT8TTN8</accession>
<organism evidence="3 4">
    <name type="scientific">Nocardioides cremeus</name>
    <dbReference type="NCBI Taxonomy" id="3058044"/>
    <lineage>
        <taxon>Bacteria</taxon>
        <taxon>Bacillati</taxon>
        <taxon>Actinomycetota</taxon>
        <taxon>Actinomycetes</taxon>
        <taxon>Propionibacteriales</taxon>
        <taxon>Nocardioidaceae</taxon>
        <taxon>Nocardioides</taxon>
    </lineage>
</organism>
<dbReference type="RefSeq" id="WP_302708369.1">
    <property type="nucleotide sequence ID" value="NZ_JAULSC010000010.1"/>
</dbReference>
<gene>
    <name evidence="3" type="ORF">QWJ41_11580</name>
</gene>
<dbReference type="GO" id="GO:0004725">
    <property type="term" value="F:protein tyrosine phosphatase activity"/>
    <property type="evidence" value="ECO:0007669"/>
    <property type="project" value="UniProtKB-EC"/>
</dbReference>
<dbReference type="Gene3D" id="3.90.190.10">
    <property type="entry name" value="Protein tyrosine phosphatase superfamily"/>
    <property type="match status" value="1"/>
</dbReference>
<protein>
    <submittedName>
        <fullName evidence="3">Tyrosine-protein phosphatase</fullName>
        <ecNumber evidence="3">3.1.3.48</ecNumber>
    </submittedName>
</protein>
<comment type="similarity">
    <text evidence="1">Belongs to the protein-tyrosine phosphatase family.</text>
</comment>
<evidence type="ECO:0000256" key="1">
    <source>
        <dbReference type="ARBA" id="ARBA00009580"/>
    </source>
</evidence>
<dbReference type="Proteomes" id="UP001168363">
    <property type="component" value="Unassembled WGS sequence"/>
</dbReference>
<reference evidence="3" key="1">
    <citation type="submission" date="2023-06" db="EMBL/GenBank/DDBJ databases">
        <title>Genome sequence of Nocardioides sp. SOB44.</title>
        <authorList>
            <person name="Zhang G."/>
        </authorList>
    </citation>
    <scope>NUCLEOTIDE SEQUENCE</scope>
    <source>
        <strain evidence="3">SOB44</strain>
    </source>
</reference>